<feature type="region of interest" description="Disordered" evidence="1">
    <location>
        <begin position="89"/>
        <end position="109"/>
    </location>
</feature>
<name>A0A553JST9_SHEHA</name>
<proteinExistence type="predicted"/>
<protein>
    <submittedName>
        <fullName evidence="2">Uncharacterized protein</fullName>
    </submittedName>
</protein>
<accession>A0A553JST9</accession>
<comment type="caution">
    <text evidence="2">The sequence shown here is derived from an EMBL/GenBank/DDBJ whole genome shotgun (WGS) entry which is preliminary data.</text>
</comment>
<keyword evidence="3" id="KW-1185">Reference proteome</keyword>
<evidence type="ECO:0000313" key="3">
    <source>
        <dbReference type="Proteomes" id="UP000318126"/>
    </source>
</evidence>
<feature type="compositionally biased region" description="Basic and acidic residues" evidence="1">
    <location>
        <begin position="97"/>
        <end position="109"/>
    </location>
</feature>
<dbReference type="OrthoDB" id="9928306at2"/>
<dbReference type="Proteomes" id="UP000318126">
    <property type="component" value="Unassembled WGS sequence"/>
</dbReference>
<reference evidence="3" key="1">
    <citation type="submission" date="2019-07" db="EMBL/GenBank/DDBJ databases">
        <title>Shewanella sp. YLB-08 draft genomic sequence.</title>
        <authorList>
            <person name="Yu L."/>
        </authorList>
    </citation>
    <scope>NUCLEOTIDE SEQUENCE [LARGE SCALE GENOMIC DNA]</scope>
    <source>
        <strain evidence="3">JCM 20706</strain>
    </source>
</reference>
<sequence length="109" mass="12466">MYKFTVLLNRSKNMAYLSGNNNCMPDLTLNEMYEIAINVENLSPTSPYVLWASLLESVTDFEFCIFYSESKKEVTSQAEAYARKMGCTNISKGRPSIAKEKRQDSHTFN</sequence>
<gene>
    <name evidence="2" type="ORF">FN961_05560</name>
</gene>
<dbReference type="RefSeq" id="WP_143563561.1">
    <property type="nucleotide sequence ID" value="NZ_BMPL01000009.1"/>
</dbReference>
<evidence type="ECO:0000256" key="1">
    <source>
        <dbReference type="SAM" id="MobiDB-lite"/>
    </source>
</evidence>
<dbReference type="AlphaFoldDB" id="A0A553JST9"/>
<evidence type="ECO:0000313" key="2">
    <source>
        <dbReference type="EMBL" id="TRY15523.1"/>
    </source>
</evidence>
<dbReference type="EMBL" id="VKGK01000004">
    <property type="protein sequence ID" value="TRY15523.1"/>
    <property type="molecule type" value="Genomic_DNA"/>
</dbReference>
<organism evidence="2 3">
    <name type="scientific">Shewanella hanedai</name>
    <name type="common">Alteromonas hanedai</name>
    <dbReference type="NCBI Taxonomy" id="25"/>
    <lineage>
        <taxon>Bacteria</taxon>
        <taxon>Pseudomonadati</taxon>
        <taxon>Pseudomonadota</taxon>
        <taxon>Gammaproteobacteria</taxon>
        <taxon>Alteromonadales</taxon>
        <taxon>Shewanellaceae</taxon>
        <taxon>Shewanella</taxon>
    </lineage>
</organism>